<evidence type="ECO:0000256" key="1">
    <source>
        <dbReference type="SAM" id="MobiDB-lite"/>
    </source>
</evidence>
<comment type="caution">
    <text evidence="3">The sequence shown here is derived from an EMBL/GenBank/DDBJ whole genome shotgun (WGS) entry which is preliminary data.</text>
</comment>
<keyword evidence="2" id="KW-0472">Membrane</keyword>
<protein>
    <recommendedName>
        <fullName evidence="5">Zinc finger, CCHC-type</fullName>
    </recommendedName>
</protein>
<evidence type="ECO:0000313" key="4">
    <source>
        <dbReference type="Proteomes" id="UP001419268"/>
    </source>
</evidence>
<reference evidence="3 4" key="1">
    <citation type="submission" date="2024-01" db="EMBL/GenBank/DDBJ databases">
        <title>Genome assemblies of Stephania.</title>
        <authorList>
            <person name="Yang L."/>
        </authorList>
    </citation>
    <scope>NUCLEOTIDE SEQUENCE [LARGE SCALE GENOMIC DNA]</scope>
    <source>
        <strain evidence="3">JXDWG</strain>
        <tissue evidence="3">Leaf</tissue>
    </source>
</reference>
<keyword evidence="4" id="KW-1185">Reference proteome</keyword>
<accession>A0AAP0EL71</accession>
<organism evidence="3 4">
    <name type="scientific">Stephania cephalantha</name>
    <dbReference type="NCBI Taxonomy" id="152367"/>
    <lineage>
        <taxon>Eukaryota</taxon>
        <taxon>Viridiplantae</taxon>
        <taxon>Streptophyta</taxon>
        <taxon>Embryophyta</taxon>
        <taxon>Tracheophyta</taxon>
        <taxon>Spermatophyta</taxon>
        <taxon>Magnoliopsida</taxon>
        <taxon>Ranunculales</taxon>
        <taxon>Menispermaceae</taxon>
        <taxon>Menispermoideae</taxon>
        <taxon>Cissampelideae</taxon>
        <taxon>Stephania</taxon>
    </lineage>
</organism>
<sequence length="128" mass="15323">MVGQSSLNNSTKSEDKSEKSKGVDFKRHEEKPEKFTGVDFKRWQQKLLFYLTTLNLAHIVREDEPKTDEDPLSKETIMSIENWRILTFFVAITSLIVWMTIYMTYIRHMTQRKEVWNNLEKKYKIEDA</sequence>
<evidence type="ECO:0008006" key="5">
    <source>
        <dbReference type="Google" id="ProtNLM"/>
    </source>
</evidence>
<keyword evidence="2" id="KW-1133">Transmembrane helix</keyword>
<proteinExistence type="predicted"/>
<evidence type="ECO:0000313" key="3">
    <source>
        <dbReference type="EMBL" id="KAK9094205.1"/>
    </source>
</evidence>
<name>A0AAP0EL71_9MAGN</name>
<dbReference type="Proteomes" id="UP001419268">
    <property type="component" value="Unassembled WGS sequence"/>
</dbReference>
<keyword evidence="2" id="KW-0812">Transmembrane</keyword>
<feature type="compositionally biased region" description="Basic and acidic residues" evidence="1">
    <location>
        <begin position="12"/>
        <end position="28"/>
    </location>
</feature>
<dbReference type="EMBL" id="JBBNAG010000011">
    <property type="protein sequence ID" value="KAK9094205.1"/>
    <property type="molecule type" value="Genomic_DNA"/>
</dbReference>
<dbReference type="AlphaFoldDB" id="A0AAP0EL71"/>
<feature type="transmembrane region" description="Helical" evidence="2">
    <location>
        <begin position="85"/>
        <end position="105"/>
    </location>
</feature>
<feature type="region of interest" description="Disordered" evidence="1">
    <location>
        <begin position="1"/>
        <end position="28"/>
    </location>
</feature>
<gene>
    <name evidence="3" type="ORF">Scep_025674</name>
</gene>
<evidence type="ECO:0000256" key="2">
    <source>
        <dbReference type="SAM" id="Phobius"/>
    </source>
</evidence>